<name>H6RHL4_9BACT</name>
<reference evidence="1" key="1">
    <citation type="journal article" date="2012" name="Environ. Microbiol.">
        <title>Genomic content of uncultured Bacteroidetes from contrasting oceanic provinces in the North Atlantic Ocean.</title>
        <authorList>
            <person name="Gomez-Pereira P.R."/>
            <person name="Schuler M."/>
            <person name="Fuchs B.M."/>
            <person name="Bennke C."/>
            <person name="Teeling H."/>
            <person name="Waldmann J."/>
            <person name="Richter M."/>
            <person name="Barbe V."/>
            <person name="Bataille E."/>
            <person name="Glockner F.O."/>
            <person name="Amann R."/>
        </authorList>
    </citation>
    <scope>NUCLEOTIDE SEQUENCE</scope>
</reference>
<sequence>MGVNTNTPNVSASLELSSSSRGFLPNRVALQSTTNSATPISNPATGLFVYNTATSSSGATRVQPGLYYWSGTEWKRLNDYKYSRQYVQTSEVIASNTLGNYVNLTGLAQSFTPVRTGTYQIIVNGYYASGTIINSTYRLPLRNSNGSINTGEFYTIATQDGFAEASIRLLINNVSISEKIIIAPGKSIYPNQTNAQSGTPTTYSLFGANASIIVNVDLTAGETYNFNVQGKEWTRANIGRGVFGVDTQNFQNSNNYNDAQRATMTVTLVNEF</sequence>
<dbReference type="EMBL" id="FO117610">
    <property type="protein sequence ID" value="CCG00525.1"/>
    <property type="molecule type" value="Genomic_DNA"/>
</dbReference>
<reference evidence="1" key="2">
    <citation type="submission" date="2012-02" db="EMBL/GenBank/DDBJ databases">
        <authorList>
            <person name="Genoscope - CEA"/>
        </authorList>
    </citation>
    <scope>NUCLEOTIDE SEQUENCE</scope>
</reference>
<gene>
    <name evidence="1" type="ORF">VIS_S18DEB110024</name>
</gene>
<evidence type="ECO:0000313" key="1">
    <source>
        <dbReference type="EMBL" id="CCG00525.1"/>
    </source>
</evidence>
<protein>
    <submittedName>
        <fullName evidence="1">Uncharacterized protein</fullName>
    </submittedName>
</protein>
<dbReference type="AlphaFoldDB" id="H6RHL4"/>
<proteinExistence type="predicted"/>
<organism evidence="1">
    <name type="scientific">uncultured Flavobacteriia bacterium</name>
    <dbReference type="NCBI Taxonomy" id="212695"/>
    <lineage>
        <taxon>Bacteria</taxon>
        <taxon>Pseudomonadati</taxon>
        <taxon>Bacteroidota</taxon>
        <taxon>Flavobacteriia</taxon>
        <taxon>environmental samples</taxon>
    </lineage>
</organism>
<accession>H6RHL4</accession>